<dbReference type="EMBL" id="JAPFFF010000026">
    <property type="protein sequence ID" value="KAK8849350.1"/>
    <property type="molecule type" value="Genomic_DNA"/>
</dbReference>
<evidence type="ECO:0000256" key="1">
    <source>
        <dbReference type="SAM" id="MobiDB-lite"/>
    </source>
</evidence>
<protein>
    <submittedName>
        <fullName evidence="2">Uncharacterized protein</fullName>
    </submittedName>
</protein>
<reference evidence="2 3" key="1">
    <citation type="submission" date="2024-04" db="EMBL/GenBank/DDBJ databases">
        <title>Tritrichomonas musculus Genome.</title>
        <authorList>
            <person name="Alves-Ferreira E."/>
            <person name="Grigg M."/>
            <person name="Lorenzi H."/>
            <person name="Galac M."/>
        </authorList>
    </citation>
    <scope>NUCLEOTIDE SEQUENCE [LARGE SCALE GENOMIC DNA]</scope>
    <source>
        <strain evidence="2 3">EAF2021</strain>
    </source>
</reference>
<evidence type="ECO:0000313" key="2">
    <source>
        <dbReference type="EMBL" id="KAK8849350.1"/>
    </source>
</evidence>
<dbReference type="Proteomes" id="UP001470230">
    <property type="component" value="Unassembled WGS sequence"/>
</dbReference>
<keyword evidence="3" id="KW-1185">Reference proteome</keyword>
<comment type="caution">
    <text evidence="2">The sequence shown here is derived from an EMBL/GenBank/DDBJ whole genome shotgun (WGS) entry which is preliminary data.</text>
</comment>
<sequence>MSDAIYFDESCIFDQFLINPEDIETSETEINETIKRCSSEQAQVNSNYLDDYMNFEFIPPIQYSNENNEQPQSNENEMSNQPSVAWLDNNDNDNNQKRNSSGSRLRRPKTILSLSKEQKCFKDGYYKIFTSRKKFKKEYVVKIHNDILANILGFQKIQRNESRSIDTYFQNYAPYKDQIFQVLRSKKEIIIKKILINFD</sequence>
<feature type="compositionally biased region" description="Low complexity" evidence="1">
    <location>
        <begin position="64"/>
        <end position="81"/>
    </location>
</feature>
<gene>
    <name evidence="2" type="ORF">M9Y10_018746</name>
</gene>
<name>A0ABR2HMN1_9EUKA</name>
<proteinExistence type="predicted"/>
<feature type="region of interest" description="Disordered" evidence="1">
    <location>
        <begin position="63"/>
        <end position="108"/>
    </location>
</feature>
<organism evidence="2 3">
    <name type="scientific">Tritrichomonas musculus</name>
    <dbReference type="NCBI Taxonomy" id="1915356"/>
    <lineage>
        <taxon>Eukaryota</taxon>
        <taxon>Metamonada</taxon>
        <taxon>Parabasalia</taxon>
        <taxon>Tritrichomonadida</taxon>
        <taxon>Tritrichomonadidae</taxon>
        <taxon>Tritrichomonas</taxon>
    </lineage>
</organism>
<accession>A0ABR2HMN1</accession>
<evidence type="ECO:0000313" key="3">
    <source>
        <dbReference type="Proteomes" id="UP001470230"/>
    </source>
</evidence>